<dbReference type="InterPro" id="IPR042094">
    <property type="entry name" value="T2SS_GspF_sf"/>
</dbReference>
<keyword evidence="8 10" id="KW-0472">Membrane</keyword>
<evidence type="ECO:0000259" key="11">
    <source>
        <dbReference type="Pfam" id="PF00482"/>
    </source>
</evidence>
<protein>
    <submittedName>
        <fullName evidence="12">Type IV pilus assembly protein PilC</fullName>
    </submittedName>
</protein>
<evidence type="ECO:0000256" key="8">
    <source>
        <dbReference type="ARBA" id="ARBA00023136"/>
    </source>
</evidence>
<reference evidence="12 13" key="1">
    <citation type="submission" date="2023-07" db="EMBL/GenBank/DDBJ databases">
        <title>Sorghum-associated microbial communities from plants grown in Nebraska, USA.</title>
        <authorList>
            <person name="Schachtman D."/>
        </authorList>
    </citation>
    <scope>NUCLEOTIDE SEQUENCE [LARGE SCALE GENOMIC DNA]</scope>
    <source>
        <strain evidence="12 13">BE190</strain>
    </source>
</reference>
<feature type="transmembrane region" description="Helical" evidence="10">
    <location>
        <begin position="236"/>
        <end position="262"/>
    </location>
</feature>
<comment type="subcellular location">
    <subcellularLocation>
        <location evidence="1 9">Cell inner membrane</location>
        <topology evidence="1 9">Multi-pass membrane protein</topology>
    </subcellularLocation>
</comment>
<comment type="caution">
    <text evidence="12">The sequence shown here is derived from an EMBL/GenBank/DDBJ whole genome shotgun (WGS) entry which is preliminary data.</text>
</comment>
<dbReference type="InterPro" id="IPR018076">
    <property type="entry name" value="T2SS_GspF_dom"/>
</dbReference>
<dbReference type="InterPro" id="IPR001992">
    <property type="entry name" value="T2SS_GspF/T4SS_PilC_CS"/>
</dbReference>
<evidence type="ECO:0000256" key="5">
    <source>
        <dbReference type="ARBA" id="ARBA00022519"/>
    </source>
</evidence>
<evidence type="ECO:0000256" key="10">
    <source>
        <dbReference type="SAM" id="Phobius"/>
    </source>
</evidence>
<dbReference type="Proteomes" id="UP001253595">
    <property type="component" value="Unassembled WGS sequence"/>
</dbReference>
<keyword evidence="7 10" id="KW-1133">Transmembrane helix</keyword>
<evidence type="ECO:0000256" key="6">
    <source>
        <dbReference type="ARBA" id="ARBA00022692"/>
    </source>
</evidence>
<keyword evidence="4" id="KW-1003">Cell membrane</keyword>
<dbReference type="PRINTS" id="PR00812">
    <property type="entry name" value="BCTERIALGSPF"/>
</dbReference>
<evidence type="ECO:0000256" key="7">
    <source>
        <dbReference type="ARBA" id="ARBA00022989"/>
    </source>
</evidence>
<name>A0ABU1V2P4_9GAMM</name>
<feature type="domain" description="Type II secretion system protein GspF" evidence="11">
    <location>
        <begin position="94"/>
        <end position="217"/>
    </location>
</feature>
<dbReference type="PROSITE" id="PS00874">
    <property type="entry name" value="T2SP_F"/>
    <property type="match status" value="1"/>
</dbReference>
<dbReference type="PANTHER" id="PTHR30012">
    <property type="entry name" value="GENERAL SECRETION PATHWAY PROTEIN"/>
    <property type="match status" value="1"/>
</dbReference>
<dbReference type="PANTHER" id="PTHR30012:SF7">
    <property type="entry name" value="PROTEIN TRANSPORT PROTEIN HOFC HOMOLOG"/>
    <property type="match status" value="1"/>
</dbReference>
<organism evidence="12 13">
    <name type="scientific">Cellvibrio fibrivorans</name>
    <dbReference type="NCBI Taxonomy" id="126350"/>
    <lineage>
        <taxon>Bacteria</taxon>
        <taxon>Pseudomonadati</taxon>
        <taxon>Pseudomonadota</taxon>
        <taxon>Gammaproteobacteria</taxon>
        <taxon>Cellvibrionales</taxon>
        <taxon>Cellvibrionaceae</taxon>
        <taxon>Cellvibrio</taxon>
    </lineage>
</organism>
<feature type="transmembrane region" description="Helical" evidence="10">
    <location>
        <begin position="196"/>
        <end position="216"/>
    </location>
</feature>
<evidence type="ECO:0000256" key="1">
    <source>
        <dbReference type="ARBA" id="ARBA00004429"/>
    </source>
</evidence>
<evidence type="ECO:0000256" key="9">
    <source>
        <dbReference type="RuleBase" id="RU003923"/>
    </source>
</evidence>
<evidence type="ECO:0000256" key="4">
    <source>
        <dbReference type="ARBA" id="ARBA00022475"/>
    </source>
</evidence>
<evidence type="ECO:0000313" key="13">
    <source>
        <dbReference type="Proteomes" id="UP001253595"/>
    </source>
</evidence>
<keyword evidence="3 9" id="KW-0813">Transport</keyword>
<dbReference type="RefSeq" id="WP_310075286.1">
    <property type="nucleotide sequence ID" value="NZ_JAVDVX010000007.1"/>
</dbReference>
<dbReference type="InterPro" id="IPR003004">
    <property type="entry name" value="GspF/PilC"/>
</dbReference>
<comment type="similarity">
    <text evidence="2 9">Belongs to the GSP F family.</text>
</comment>
<keyword evidence="5" id="KW-0997">Cell inner membrane</keyword>
<dbReference type="Pfam" id="PF00482">
    <property type="entry name" value="T2SSF"/>
    <property type="match status" value="2"/>
</dbReference>
<feature type="domain" description="Type II secretion system protein GspF" evidence="11">
    <location>
        <begin position="298"/>
        <end position="420"/>
    </location>
</feature>
<evidence type="ECO:0000256" key="2">
    <source>
        <dbReference type="ARBA" id="ARBA00005745"/>
    </source>
</evidence>
<gene>
    <name evidence="12" type="ORF">J2X05_003741</name>
</gene>
<sequence length="428" mass="45581">MALASTTKSASSSAAKSKAAVAKAKQIPTTNTYVYKGVDKKGNKIQGEINGGSPTIVKTLLAKQGITTRSVSKKAKPLFGSSGKAIKPADIAIFSRQMATMMKAGVPLVQAFDIVADGLENPNLRKLVLQIRDSVAAGGGFANSLREHPKYFDDLFCNLVDAGEQSGALETMLDRIATYKEKTEALKAKIKKAMTYPIAVVAVAIIVTGILLVKVVPQFAETFSSFGADLPAFTLFVLHLSELAQAYWFMILVGMIASIFAFKEGVKRSSAFAYAVDKYMLKFPIVGQILYLSVMARFARTLATTFAAGVPLIDALTSVAGAAGNRIYADAIIKVRDDVSTGIQLNTALKAKGIFPTLLIQMSAIGEESGALDAMLDKVAVYYEEAVDNMVDSLTSLLEPLIMSVLGVLVGGLMIAMYMPIFQLGAVV</sequence>
<feature type="transmembrane region" description="Helical" evidence="10">
    <location>
        <begin position="401"/>
        <end position="421"/>
    </location>
</feature>
<accession>A0ABU1V2P4</accession>
<keyword evidence="13" id="KW-1185">Reference proteome</keyword>
<dbReference type="Gene3D" id="1.20.81.30">
    <property type="entry name" value="Type II secretion system (T2SS), domain F"/>
    <property type="match status" value="2"/>
</dbReference>
<dbReference type="EMBL" id="JAVDVX010000007">
    <property type="protein sequence ID" value="MDR7091706.1"/>
    <property type="molecule type" value="Genomic_DNA"/>
</dbReference>
<evidence type="ECO:0000313" key="12">
    <source>
        <dbReference type="EMBL" id="MDR7091706.1"/>
    </source>
</evidence>
<evidence type="ECO:0000256" key="3">
    <source>
        <dbReference type="ARBA" id="ARBA00022448"/>
    </source>
</evidence>
<proteinExistence type="inferred from homology"/>
<keyword evidence="6 9" id="KW-0812">Transmembrane</keyword>